<feature type="compositionally biased region" description="Basic and acidic residues" evidence="1">
    <location>
        <begin position="111"/>
        <end position="122"/>
    </location>
</feature>
<proteinExistence type="predicted"/>
<feature type="compositionally biased region" description="Acidic residues" evidence="1">
    <location>
        <begin position="246"/>
        <end position="255"/>
    </location>
</feature>
<feature type="transmembrane region" description="Helical" evidence="2">
    <location>
        <begin position="48"/>
        <end position="70"/>
    </location>
</feature>
<dbReference type="EMBL" id="JABFTP020000165">
    <property type="protein sequence ID" value="KAL3285384.1"/>
    <property type="molecule type" value="Genomic_DNA"/>
</dbReference>
<feature type="compositionally biased region" description="Polar residues" evidence="1">
    <location>
        <begin position="123"/>
        <end position="139"/>
    </location>
</feature>
<name>A0ABD2P3S7_9CUCU</name>
<evidence type="ECO:0000256" key="1">
    <source>
        <dbReference type="SAM" id="MobiDB-lite"/>
    </source>
</evidence>
<protein>
    <submittedName>
        <fullName evidence="3">Uncharacterized protein</fullName>
    </submittedName>
</protein>
<reference evidence="3 4" key="1">
    <citation type="journal article" date="2021" name="BMC Biol.">
        <title>Horizontally acquired antibacterial genes associated with adaptive radiation of ladybird beetles.</title>
        <authorList>
            <person name="Li H.S."/>
            <person name="Tang X.F."/>
            <person name="Huang Y.H."/>
            <person name="Xu Z.Y."/>
            <person name="Chen M.L."/>
            <person name="Du X.Y."/>
            <person name="Qiu B.Y."/>
            <person name="Chen P.T."/>
            <person name="Zhang W."/>
            <person name="Slipinski A."/>
            <person name="Escalona H.E."/>
            <person name="Waterhouse R.M."/>
            <person name="Zwick A."/>
            <person name="Pang H."/>
        </authorList>
    </citation>
    <scope>NUCLEOTIDE SEQUENCE [LARGE SCALE GENOMIC DNA]</scope>
    <source>
        <strain evidence="3">SYSU2018</strain>
    </source>
</reference>
<feature type="compositionally biased region" description="Basic and acidic residues" evidence="1">
    <location>
        <begin position="373"/>
        <end position="399"/>
    </location>
</feature>
<feature type="region of interest" description="Disordered" evidence="1">
    <location>
        <begin position="496"/>
        <end position="521"/>
    </location>
</feature>
<keyword evidence="4" id="KW-1185">Reference proteome</keyword>
<keyword evidence="2" id="KW-0812">Transmembrane</keyword>
<gene>
    <name evidence="3" type="ORF">HHI36_019490</name>
</gene>
<feature type="compositionally biased region" description="Low complexity" evidence="1">
    <location>
        <begin position="438"/>
        <end position="457"/>
    </location>
</feature>
<dbReference type="Proteomes" id="UP001516400">
    <property type="component" value="Unassembled WGS sequence"/>
</dbReference>
<feature type="compositionally biased region" description="Acidic residues" evidence="1">
    <location>
        <begin position="140"/>
        <end position="153"/>
    </location>
</feature>
<organism evidence="3 4">
    <name type="scientific">Cryptolaemus montrouzieri</name>
    <dbReference type="NCBI Taxonomy" id="559131"/>
    <lineage>
        <taxon>Eukaryota</taxon>
        <taxon>Metazoa</taxon>
        <taxon>Ecdysozoa</taxon>
        <taxon>Arthropoda</taxon>
        <taxon>Hexapoda</taxon>
        <taxon>Insecta</taxon>
        <taxon>Pterygota</taxon>
        <taxon>Neoptera</taxon>
        <taxon>Endopterygota</taxon>
        <taxon>Coleoptera</taxon>
        <taxon>Polyphaga</taxon>
        <taxon>Cucujiformia</taxon>
        <taxon>Coccinelloidea</taxon>
        <taxon>Coccinellidae</taxon>
        <taxon>Scymninae</taxon>
        <taxon>Scymnini</taxon>
        <taxon>Cryptolaemus</taxon>
    </lineage>
</organism>
<dbReference type="AlphaFoldDB" id="A0ABD2P3S7"/>
<sequence length="546" mass="62012">MEKEHHQPDSIATVTIKPEYTPSEIYASSEPPPAYVKHVYASVQVAKIIAITVVLCSVILGFFLLASAYVTANASCKQLEQELELLGEVADRFQPPLQPEALIQEAPSHVETPKADHLKAEESQSNSKAVESNSISENSVPDDSDAIDSEEGDNDKTVRFKLPLQLDFDDLAGALIEKNQRSRMNCVVEKKKAEQLVDHQPKTVALPFGLNLTTDPRFERVTGERMAIFCESGTAQRASPNKEHEEENNENEDQDEETIMIQPVMIPIPHSQFPTHMAQQMSPQHMASPQMMAHPVAHAPQQIQVQEHIVFQPPQMPQQFRPYPPHPMETMRPPMPHPPMMPQQPQQQSNNEFPPNPILRHIAQQIIAQKIMEAQREREEQQTQEQRQHPEVSSEERTIRFPVSDNMIAQRISIPEAVLSHLNRLPLNREVIVAVAEQPSNEEQQSSEGQMQVIQEQRPQEVRVVQEPRTNPSDMNGRQSYARSMPIDIPEPIMKQEQEQEPEAQATEEMRPHYVQPRSVRNKRAVDTLLEKSSKRVKRCSCDCAC</sequence>
<feature type="region of interest" description="Disordered" evidence="1">
    <location>
        <begin position="232"/>
        <end position="255"/>
    </location>
</feature>
<feature type="region of interest" description="Disordered" evidence="1">
    <location>
        <begin position="110"/>
        <end position="154"/>
    </location>
</feature>
<keyword evidence="2" id="KW-0472">Membrane</keyword>
<evidence type="ECO:0000313" key="4">
    <source>
        <dbReference type="Proteomes" id="UP001516400"/>
    </source>
</evidence>
<keyword evidence="2" id="KW-1133">Transmembrane helix</keyword>
<evidence type="ECO:0000256" key="2">
    <source>
        <dbReference type="SAM" id="Phobius"/>
    </source>
</evidence>
<evidence type="ECO:0000313" key="3">
    <source>
        <dbReference type="EMBL" id="KAL3285384.1"/>
    </source>
</evidence>
<accession>A0ABD2P3S7</accession>
<feature type="region of interest" description="Disordered" evidence="1">
    <location>
        <begin position="438"/>
        <end position="464"/>
    </location>
</feature>
<comment type="caution">
    <text evidence="3">The sequence shown here is derived from an EMBL/GenBank/DDBJ whole genome shotgun (WGS) entry which is preliminary data.</text>
</comment>
<feature type="region of interest" description="Disordered" evidence="1">
    <location>
        <begin position="373"/>
        <end position="400"/>
    </location>
</feature>